<keyword evidence="2" id="KW-0132">Cell division</keyword>
<feature type="compositionally biased region" description="Acidic residues" evidence="5">
    <location>
        <begin position="379"/>
        <end position="388"/>
    </location>
</feature>
<keyword evidence="7" id="KW-1185">Reference proteome</keyword>
<evidence type="ECO:0000313" key="7">
    <source>
        <dbReference type="Proteomes" id="UP001165498"/>
    </source>
</evidence>
<evidence type="ECO:0000313" key="6">
    <source>
        <dbReference type="EMBL" id="MCQ4166302.1"/>
    </source>
</evidence>
<dbReference type="SUPFAM" id="SSF46785">
    <property type="entry name" value="Winged helix' DNA-binding domain"/>
    <property type="match status" value="2"/>
</dbReference>
<dbReference type="Proteomes" id="UP001165498">
    <property type="component" value="Unassembled WGS sequence"/>
</dbReference>
<evidence type="ECO:0000256" key="2">
    <source>
        <dbReference type="ARBA" id="ARBA00022618"/>
    </source>
</evidence>
<dbReference type="Pfam" id="PF04079">
    <property type="entry name" value="SMC_ScpB"/>
    <property type="match status" value="1"/>
</dbReference>
<evidence type="ECO:0000256" key="3">
    <source>
        <dbReference type="ARBA" id="ARBA00022829"/>
    </source>
</evidence>
<keyword evidence="3" id="KW-0159">Chromosome partition</keyword>
<keyword evidence="1" id="KW-0963">Cytoplasm</keyword>
<feature type="compositionally biased region" description="Low complexity" evidence="5">
    <location>
        <begin position="201"/>
        <end position="243"/>
    </location>
</feature>
<evidence type="ECO:0000256" key="4">
    <source>
        <dbReference type="ARBA" id="ARBA00023306"/>
    </source>
</evidence>
<feature type="compositionally biased region" description="Basic and acidic residues" evidence="5">
    <location>
        <begin position="245"/>
        <end position="259"/>
    </location>
</feature>
<dbReference type="InterPro" id="IPR036390">
    <property type="entry name" value="WH_DNA-bd_sf"/>
</dbReference>
<evidence type="ECO:0000256" key="5">
    <source>
        <dbReference type="SAM" id="MobiDB-lite"/>
    </source>
</evidence>
<protein>
    <submittedName>
        <fullName evidence="6">SMC-Scp complex subunit ScpB</fullName>
    </submittedName>
</protein>
<dbReference type="InterPro" id="IPR005234">
    <property type="entry name" value="ScpB_csome_segregation"/>
</dbReference>
<dbReference type="PANTHER" id="PTHR34298:SF2">
    <property type="entry name" value="SEGREGATION AND CONDENSATION PROTEIN B"/>
    <property type="match status" value="1"/>
</dbReference>
<dbReference type="RefSeq" id="WP_255915491.1">
    <property type="nucleotide sequence ID" value="NZ_JANFQO010000015.1"/>
</dbReference>
<feature type="region of interest" description="Disordered" evidence="5">
    <location>
        <begin position="182"/>
        <end position="434"/>
    </location>
</feature>
<sequence>MDPLLLKRILEAVLMAAAQPLSLSQLAGLFTEEEAVDNDQIGAALAALAEDCAERGIELKEVASGFRYQIREDVHAWVTRLWTERQTKYSRALLETLALIAYRQPITRAEIEQIRGVAVSSSIIKTLEEREWVRVVGYRDVPGRPALFGTSRNFLDYFNLKSLDELPPLAEIRDLDEYDPQMDLAPVIPPSLELPPEDQEAMAAEAAAETAAAGGEPGAETAVTDEASADQAAAEAGAEPASATDDDHTAAAGEDRDGDAAQPAGSAEAGPLEAGAGAAEAPAMDDAAEAAAPHEAGISAEAAGEDEANAEADASAMAGTAEETIESAHSGEAETEAPEASRESGDSGSGQPAAGPRGSRKPSPAPSAPDPDGDFAAGDFEDAPEADTDWSAAGESALDSDDTPDFADSDFSPDDDVVDPPETTTSDDVPEHNA</sequence>
<dbReference type="InterPro" id="IPR036388">
    <property type="entry name" value="WH-like_DNA-bd_sf"/>
</dbReference>
<organism evidence="6 7">
    <name type="scientific">Tahibacter harae</name>
    <dbReference type="NCBI Taxonomy" id="2963937"/>
    <lineage>
        <taxon>Bacteria</taxon>
        <taxon>Pseudomonadati</taxon>
        <taxon>Pseudomonadota</taxon>
        <taxon>Gammaproteobacteria</taxon>
        <taxon>Lysobacterales</taxon>
        <taxon>Rhodanobacteraceae</taxon>
        <taxon>Tahibacter</taxon>
    </lineage>
</organism>
<dbReference type="EMBL" id="JANFQO010000015">
    <property type="protein sequence ID" value="MCQ4166302.1"/>
    <property type="molecule type" value="Genomic_DNA"/>
</dbReference>
<gene>
    <name evidence="6" type="primary">scpB</name>
    <name evidence="6" type="ORF">NM961_16410</name>
</gene>
<keyword evidence="4" id="KW-0131">Cell cycle</keyword>
<dbReference type="NCBIfam" id="TIGR00281">
    <property type="entry name" value="SMC-Scp complex subunit ScpB"/>
    <property type="match status" value="1"/>
</dbReference>
<feature type="compositionally biased region" description="Low complexity" evidence="5">
    <location>
        <begin position="260"/>
        <end position="302"/>
    </location>
</feature>
<accession>A0ABT1QVI1</accession>
<proteinExistence type="predicted"/>
<feature type="compositionally biased region" description="Acidic residues" evidence="5">
    <location>
        <begin position="398"/>
        <end position="419"/>
    </location>
</feature>
<reference evidence="6" key="1">
    <citation type="submission" date="2022-07" db="EMBL/GenBank/DDBJ databases">
        <title>Tahibacter sp., a new gammaproteobacterium isolated from the silt sample collected at pig farm.</title>
        <authorList>
            <person name="Chen H."/>
        </authorList>
    </citation>
    <scope>NUCLEOTIDE SEQUENCE</scope>
    <source>
        <strain evidence="6">P2K</strain>
    </source>
</reference>
<name>A0ABT1QVI1_9GAMM</name>
<dbReference type="Gene3D" id="1.10.10.10">
    <property type="entry name" value="Winged helix-like DNA-binding domain superfamily/Winged helix DNA-binding domain"/>
    <property type="match status" value="2"/>
</dbReference>
<comment type="caution">
    <text evidence="6">The sequence shown here is derived from an EMBL/GenBank/DDBJ whole genome shotgun (WGS) entry which is preliminary data.</text>
</comment>
<dbReference type="PANTHER" id="PTHR34298">
    <property type="entry name" value="SEGREGATION AND CONDENSATION PROTEIN B"/>
    <property type="match status" value="1"/>
</dbReference>
<evidence type="ECO:0000256" key="1">
    <source>
        <dbReference type="ARBA" id="ARBA00022490"/>
    </source>
</evidence>